<reference evidence="3" key="1">
    <citation type="submission" date="2021-03" db="EMBL/GenBank/DDBJ databases">
        <title>Revisited historic fungal species revealed as producer of novel bioactive compounds through whole genome sequencing and comparative genomics.</title>
        <authorList>
            <person name="Vignolle G.A."/>
            <person name="Hochenegger N."/>
            <person name="Mach R.L."/>
            <person name="Mach-Aigner A.R."/>
            <person name="Javad Rahimi M."/>
            <person name="Salim K.A."/>
            <person name="Chan C.M."/>
            <person name="Lim L.B.L."/>
            <person name="Cai F."/>
            <person name="Druzhinina I.S."/>
            <person name="U'Ren J.M."/>
            <person name="Derntl C."/>
        </authorList>
    </citation>
    <scope>NUCLEOTIDE SEQUENCE</scope>
    <source>
        <strain evidence="3">TUCIM 5799</strain>
    </source>
</reference>
<keyword evidence="4" id="KW-1185">Reference proteome</keyword>
<protein>
    <submittedName>
        <fullName evidence="3">Uncharacterized protein</fullName>
    </submittedName>
</protein>
<accession>A0A9P9WCW9</accession>
<feature type="transmembrane region" description="Helical" evidence="2">
    <location>
        <begin position="46"/>
        <end position="68"/>
    </location>
</feature>
<dbReference type="EMBL" id="JAFIMR010000041">
    <property type="protein sequence ID" value="KAI1857154.1"/>
    <property type="molecule type" value="Genomic_DNA"/>
</dbReference>
<feature type="compositionally biased region" description="Pro residues" evidence="1">
    <location>
        <begin position="164"/>
        <end position="174"/>
    </location>
</feature>
<keyword evidence="2" id="KW-1133">Transmembrane helix</keyword>
<dbReference type="AlphaFoldDB" id="A0A9P9WCW9"/>
<keyword evidence="2" id="KW-0472">Membrane</keyword>
<name>A0A9P9WCW9_9PEZI</name>
<comment type="caution">
    <text evidence="3">The sequence shown here is derived from an EMBL/GenBank/DDBJ whole genome shotgun (WGS) entry which is preliminary data.</text>
</comment>
<feature type="region of interest" description="Disordered" evidence="1">
    <location>
        <begin position="133"/>
        <end position="191"/>
    </location>
</feature>
<sequence>MAKARIGTTMNSMLTPRADDGDLSGDGFVNENGREVPFWWTKEGVIIKWSIFFGLIALFLLYLIGGYLHARRRMRKGLAPLRYHRCLVPRAQLARVDPAYAYPQNPTYTSYAAGGPPQGGYYGMQPMPPPVYDPNRPPMYDVPPPGAPPQGGSKLDPAQAGDYAPPPGPPPPPVAAQRTGNSNPFADPARP</sequence>
<evidence type="ECO:0000256" key="1">
    <source>
        <dbReference type="SAM" id="MobiDB-lite"/>
    </source>
</evidence>
<organism evidence="3 4">
    <name type="scientific">Neoarthrinium moseri</name>
    <dbReference type="NCBI Taxonomy" id="1658444"/>
    <lineage>
        <taxon>Eukaryota</taxon>
        <taxon>Fungi</taxon>
        <taxon>Dikarya</taxon>
        <taxon>Ascomycota</taxon>
        <taxon>Pezizomycotina</taxon>
        <taxon>Sordariomycetes</taxon>
        <taxon>Xylariomycetidae</taxon>
        <taxon>Amphisphaeriales</taxon>
        <taxon>Apiosporaceae</taxon>
        <taxon>Neoarthrinium</taxon>
    </lineage>
</organism>
<evidence type="ECO:0000256" key="2">
    <source>
        <dbReference type="SAM" id="Phobius"/>
    </source>
</evidence>
<keyword evidence="2" id="KW-0812">Transmembrane</keyword>
<feature type="compositionally biased region" description="Pro residues" evidence="1">
    <location>
        <begin position="133"/>
        <end position="148"/>
    </location>
</feature>
<gene>
    <name evidence="3" type="ORF">JX265_011355</name>
</gene>
<dbReference type="Pfam" id="PF12273">
    <property type="entry name" value="RCR"/>
    <property type="match status" value="1"/>
</dbReference>
<dbReference type="Proteomes" id="UP000829685">
    <property type="component" value="Unassembled WGS sequence"/>
</dbReference>
<evidence type="ECO:0000313" key="3">
    <source>
        <dbReference type="EMBL" id="KAI1857154.1"/>
    </source>
</evidence>
<evidence type="ECO:0000313" key="4">
    <source>
        <dbReference type="Proteomes" id="UP000829685"/>
    </source>
</evidence>
<proteinExistence type="predicted"/>
<dbReference type="InterPro" id="IPR020999">
    <property type="entry name" value="Chitin_synth_reg_RCR"/>
</dbReference>